<proteinExistence type="predicted"/>
<reference evidence="1" key="1">
    <citation type="submission" date="2023-01" db="EMBL/GenBank/DDBJ databases">
        <title>Human gut microbiome strain richness.</title>
        <authorList>
            <person name="Chen-Liaw A."/>
        </authorList>
    </citation>
    <scope>NUCLEOTIDE SEQUENCE</scope>
    <source>
        <strain evidence="1">2225st1_A6_2225SCRN_200828</strain>
    </source>
</reference>
<sequence>MKPNSNCFSLRPATREEASLFYSDDQTDRSLGTVGHVRMDFGSSGKGFYHTWWPHNGDRFNTPEFKEALQQFVDAVREDGPLKDLPSMGQFCRQNGGAITEDGRSYGYLAEMGDYRFCLRCTPSPGEYQCYLYCYDLRQQTLDRPVGRVSFANGEYMEFTAPQDYLRTIREELPTKDGTGFRFETLTDDPAVRKAVDDMVYDLYGEENPRPLADYIARHGQEMGGQQM</sequence>
<dbReference type="RefSeq" id="WP_271905726.1">
    <property type="nucleotide sequence ID" value="NZ_JAQLWN010000002.1"/>
</dbReference>
<organism evidence="1 2">
    <name type="scientific">Flavonifractor plautii</name>
    <name type="common">Fusobacterium plautii</name>
    <dbReference type="NCBI Taxonomy" id="292800"/>
    <lineage>
        <taxon>Bacteria</taxon>
        <taxon>Bacillati</taxon>
        <taxon>Bacillota</taxon>
        <taxon>Clostridia</taxon>
        <taxon>Eubacteriales</taxon>
        <taxon>Oscillospiraceae</taxon>
        <taxon>Flavonifractor</taxon>
    </lineage>
</organism>
<gene>
    <name evidence="1" type="ORF">PND83_01830</name>
</gene>
<protein>
    <recommendedName>
        <fullName evidence="3">Large polyvalent protein associated domain-containing protein</fullName>
    </recommendedName>
</protein>
<evidence type="ECO:0000313" key="1">
    <source>
        <dbReference type="EMBL" id="MDB7904709.1"/>
    </source>
</evidence>
<evidence type="ECO:0000313" key="2">
    <source>
        <dbReference type="Proteomes" id="UP001211006"/>
    </source>
</evidence>
<dbReference type="EMBL" id="JAQLWO010000001">
    <property type="protein sequence ID" value="MDB7904709.1"/>
    <property type="molecule type" value="Genomic_DNA"/>
</dbReference>
<name>A0AAW6C1G6_FLAPL</name>
<evidence type="ECO:0008006" key="3">
    <source>
        <dbReference type="Google" id="ProtNLM"/>
    </source>
</evidence>
<dbReference type="Proteomes" id="UP001211006">
    <property type="component" value="Unassembled WGS sequence"/>
</dbReference>
<comment type="caution">
    <text evidence="1">The sequence shown here is derived from an EMBL/GenBank/DDBJ whole genome shotgun (WGS) entry which is preliminary data.</text>
</comment>
<dbReference type="AlphaFoldDB" id="A0AAW6C1G6"/>
<accession>A0AAW6C1G6</accession>